<dbReference type="Proteomes" id="UP000639606">
    <property type="component" value="Unassembled WGS sequence"/>
</dbReference>
<dbReference type="PANTHER" id="PTHR12128:SF19">
    <property type="entry name" value="5-DEHYDRO-4-DEOXYGLUCARATE DEHYDRATASE 2-RELATED"/>
    <property type="match status" value="1"/>
</dbReference>
<dbReference type="AlphaFoldDB" id="A0A918AJC4"/>
<evidence type="ECO:0000313" key="9">
    <source>
        <dbReference type="EMBL" id="GGP40499.1"/>
    </source>
</evidence>
<dbReference type="GO" id="GO:0042838">
    <property type="term" value="P:D-glucarate catabolic process"/>
    <property type="evidence" value="ECO:0007669"/>
    <property type="project" value="UniProtKB-UniRule"/>
</dbReference>
<dbReference type="PIRSF" id="PIRSF001365">
    <property type="entry name" value="DHDPS"/>
    <property type="match status" value="1"/>
</dbReference>
<proteinExistence type="inferred from homology"/>
<dbReference type="HAMAP" id="MF_00694">
    <property type="entry name" value="KDGDH"/>
    <property type="match status" value="1"/>
</dbReference>
<comment type="pathway">
    <text evidence="2 5">Carbohydrate acid metabolism; D-glucarate degradation; 2,5-dioxopentanoate from D-glucarate: step 2/2.</text>
</comment>
<dbReference type="SUPFAM" id="SSF51569">
    <property type="entry name" value="Aldolase"/>
    <property type="match status" value="1"/>
</dbReference>
<dbReference type="RefSeq" id="WP_189221831.1">
    <property type="nucleotide sequence ID" value="NZ_BMRG01000002.1"/>
</dbReference>
<name>A0A918AJC4_9PSEU</name>
<dbReference type="GO" id="GO:0047448">
    <property type="term" value="F:5-dehydro-4-deoxyglucarate dehydratase activity"/>
    <property type="evidence" value="ECO:0007669"/>
    <property type="project" value="UniProtKB-UniRule"/>
</dbReference>
<dbReference type="SMART" id="SM01130">
    <property type="entry name" value="DHDPS"/>
    <property type="match status" value="1"/>
</dbReference>
<keyword evidence="10" id="KW-1185">Reference proteome</keyword>
<accession>A0A918AJC4</accession>
<dbReference type="Pfam" id="PF00701">
    <property type="entry name" value="DHDPS"/>
    <property type="match status" value="1"/>
</dbReference>
<evidence type="ECO:0000256" key="1">
    <source>
        <dbReference type="ARBA" id="ARBA00001446"/>
    </source>
</evidence>
<evidence type="ECO:0000256" key="6">
    <source>
        <dbReference type="PIRNR" id="PIRNR001365"/>
    </source>
</evidence>
<dbReference type="PANTHER" id="PTHR12128">
    <property type="entry name" value="DIHYDRODIPICOLINATE SYNTHASE"/>
    <property type="match status" value="1"/>
</dbReference>
<evidence type="ECO:0000256" key="2">
    <source>
        <dbReference type="ARBA" id="ARBA00004983"/>
    </source>
</evidence>
<protein>
    <recommendedName>
        <fullName evidence="5">Probable 5-dehydro-4-deoxyglucarate dehydratase</fullName>
        <ecNumber evidence="5">4.2.1.41</ecNumber>
    </recommendedName>
    <alternativeName>
        <fullName evidence="5">5-keto-4-deoxy-glucarate dehydratase</fullName>
        <shortName evidence="5">KDGDH</shortName>
    </alternativeName>
</protein>
<dbReference type="Gene3D" id="3.20.20.70">
    <property type="entry name" value="Aldolase class I"/>
    <property type="match status" value="1"/>
</dbReference>
<evidence type="ECO:0000256" key="3">
    <source>
        <dbReference type="ARBA" id="ARBA00007592"/>
    </source>
</evidence>
<gene>
    <name evidence="9" type="ORF">GCM10010185_09440</name>
</gene>
<dbReference type="InterPro" id="IPR017655">
    <property type="entry name" value="Dehydro-deoxyglucarate_dehyd"/>
</dbReference>
<evidence type="ECO:0000256" key="4">
    <source>
        <dbReference type="ARBA" id="ARBA00023239"/>
    </source>
</evidence>
<evidence type="ECO:0000256" key="7">
    <source>
        <dbReference type="PIRSR" id="PIRSR001365-1"/>
    </source>
</evidence>
<reference evidence="9" key="1">
    <citation type="journal article" date="2014" name="Int. J. Syst. Evol. Microbiol.">
        <title>Complete genome sequence of Corynebacterium casei LMG S-19264T (=DSM 44701T), isolated from a smear-ripened cheese.</title>
        <authorList>
            <consortium name="US DOE Joint Genome Institute (JGI-PGF)"/>
            <person name="Walter F."/>
            <person name="Albersmeier A."/>
            <person name="Kalinowski J."/>
            <person name="Ruckert C."/>
        </authorList>
    </citation>
    <scope>NUCLEOTIDE SEQUENCE</scope>
    <source>
        <strain evidence="9">JCM 3313</strain>
    </source>
</reference>
<evidence type="ECO:0000256" key="8">
    <source>
        <dbReference type="PIRSR" id="PIRSR001365-2"/>
    </source>
</evidence>
<evidence type="ECO:0000313" key="10">
    <source>
        <dbReference type="Proteomes" id="UP000639606"/>
    </source>
</evidence>
<evidence type="ECO:0000256" key="5">
    <source>
        <dbReference type="HAMAP-Rule" id="MF_00694"/>
    </source>
</evidence>
<sequence>MQLDGVLFFPVTPFDAEGGIAERVLAEHVRRGVRAGAGGVFAACGTGEFHALEPGEFERAVAVAVEATAGRVPVFAGAGGPLPSARRFAEAARRAGADGLLLLPPYLVAGPPGGLVRYVTEVAGATDLPLIVYQRNNAVFTPDAAVEVARLPSVCGFKDGLGDIDLMQRIVLAVRESVDKPFQFFNGLPTAELTVPAYRGIGIDLYSSAVFCFAPEISLGFYHAVRAGDAELVRRYLVEFYRPLVELRDRVPGYAVALVKAAVRAGGLDVGGVRPPLLDPTPEHLAELARIVAAGRALAGARPVAAGAELAG</sequence>
<comment type="similarity">
    <text evidence="3 5 6">Belongs to the DapA family.</text>
</comment>
<keyword evidence="4 5" id="KW-0456">Lyase</keyword>
<feature type="binding site" evidence="8">
    <location>
        <position position="46"/>
    </location>
    <ligand>
        <name>pyruvate</name>
        <dbReference type="ChEBI" id="CHEBI:15361"/>
    </ligand>
</feature>
<reference evidence="9" key="2">
    <citation type="submission" date="2020-09" db="EMBL/GenBank/DDBJ databases">
        <authorList>
            <person name="Sun Q."/>
            <person name="Ohkuma M."/>
        </authorList>
    </citation>
    <scope>NUCLEOTIDE SEQUENCE</scope>
    <source>
        <strain evidence="9">JCM 3313</strain>
    </source>
</reference>
<feature type="active site" description="Proton donor/acceptor" evidence="7">
    <location>
        <position position="133"/>
    </location>
</feature>
<dbReference type="NCBIfam" id="NF002958">
    <property type="entry name" value="PRK03620.1"/>
    <property type="match status" value="1"/>
</dbReference>
<organism evidence="9 10">
    <name type="scientific">Saccharothrix coeruleofusca</name>
    <dbReference type="NCBI Taxonomy" id="33919"/>
    <lineage>
        <taxon>Bacteria</taxon>
        <taxon>Bacillati</taxon>
        <taxon>Actinomycetota</taxon>
        <taxon>Actinomycetes</taxon>
        <taxon>Pseudonocardiales</taxon>
        <taxon>Pseudonocardiaceae</taxon>
        <taxon>Saccharothrix</taxon>
    </lineage>
</organism>
<dbReference type="EMBL" id="BMRG01000002">
    <property type="protein sequence ID" value="GGP40499.1"/>
    <property type="molecule type" value="Genomic_DNA"/>
</dbReference>
<dbReference type="EC" id="4.2.1.41" evidence="5"/>
<feature type="active site" description="Schiff-base intermediate with substrate" evidence="7">
    <location>
        <position position="158"/>
    </location>
</feature>
<comment type="caution">
    <text evidence="9">The sequence shown here is derived from an EMBL/GenBank/DDBJ whole genome shotgun (WGS) entry which is preliminary data.</text>
</comment>
<comment type="catalytic activity">
    <reaction evidence="1 5">
        <text>5-dehydro-4-deoxy-D-glucarate + H(+) = 2,5-dioxopentanoate + CO2 + H2O</text>
        <dbReference type="Rhea" id="RHEA:24608"/>
        <dbReference type="ChEBI" id="CHEBI:15377"/>
        <dbReference type="ChEBI" id="CHEBI:15378"/>
        <dbReference type="ChEBI" id="CHEBI:16526"/>
        <dbReference type="ChEBI" id="CHEBI:42819"/>
        <dbReference type="ChEBI" id="CHEBI:58136"/>
        <dbReference type="EC" id="4.2.1.41"/>
    </reaction>
</comment>
<dbReference type="InterPro" id="IPR002220">
    <property type="entry name" value="DapA-like"/>
</dbReference>
<dbReference type="GO" id="GO:0008840">
    <property type="term" value="F:4-hydroxy-tetrahydrodipicolinate synthase activity"/>
    <property type="evidence" value="ECO:0007669"/>
    <property type="project" value="TreeGrafter"/>
</dbReference>
<dbReference type="InterPro" id="IPR013785">
    <property type="entry name" value="Aldolase_TIM"/>
</dbReference>